<sequence length="48" mass="5071">MMISILLTALCLNSVKSSDLQNAVVNKVSMGATTGTHATVSSKYREKA</sequence>
<evidence type="ECO:0000313" key="1">
    <source>
        <dbReference type="EMBL" id="SCB08837.1"/>
    </source>
</evidence>
<dbReference type="Proteomes" id="UP000199205">
    <property type="component" value="Unassembled WGS sequence"/>
</dbReference>
<dbReference type="AlphaFoldDB" id="A0A1C3U036"/>
<protein>
    <submittedName>
        <fullName evidence="1">Uncharacterized protein</fullName>
    </submittedName>
</protein>
<organism evidence="1 2">
    <name type="scientific">Rhizobium lusitanum</name>
    <dbReference type="NCBI Taxonomy" id="293958"/>
    <lineage>
        <taxon>Bacteria</taxon>
        <taxon>Pseudomonadati</taxon>
        <taxon>Pseudomonadota</taxon>
        <taxon>Alphaproteobacteria</taxon>
        <taxon>Hyphomicrobiales</taxon>
        <taxon>Rhizobiaceae</taxon>
        <taxon>Rhizobium/Agrobacterium group</taxon>
        <taxon>Rhizobium</taxon>
    </lineage>
</organism>
<evidence type="ECO:0000313" key="2">
    <source>
        <dbReference type="Proteomes" id="UP000199205"/>
    </source>
</evidence>
<proteinExistence type="predicted"/>
<gene>
    <name evidence="1" type="ORF">GA0061101_101274</name>
</gene>
<dbReference type="EMBL" id="FMAF01000001">
    <property type="protein sequence ID" value="SCB08837.1"/>
    <property type="molecule type" value="Genomic_DNA"/>
</dbReference>
<accession>A0A1C3U036</accession>
<name>A0A1C3U036_9HYPH</name>
<reference evidence="2" key="1">
    <citation type="submission" date="2016-08" db="EMBL/GenBank/DDBJ databases">
        <authorList>
            <person name="Varghese N."/>
            <person name="Submissions Spin"/>
        </authorList>
    </citation>
    <scope>NUCLEOTIDE SEQUENCE [LARGE SCALE GENOMIC DNA]</scope>
    <source>
        <strain evidence="2">P1-7</strain>
    </source>
</reference>